<dbReference type="GO" id="GO:0003723">
    <property type="term" value="F:RNA binding"/>
    <property type="evidence" value="ECO:0007669"/>
    <property type="project" value="InterPro"/>
</dbReference>
<dbReference type="InterPro" id="IPR004114">
    <property type="entry name" value="THUMP_dom"/>
</dbReference>
<feature type="region of interest" description="Disordered" evidence="1">
    <location>
        <begin position="262"/>
        <end position="324"/>
    </location>
</feature>
<gene>
    <name evidence="3" type="ORF">C0Q70_01431</name>
</gene>
<dbReference type="SUPFAM" id="SSF143437">
    <property type="entry name" value="THUMP domain-like"/>
    <property type="match status" value="1"/>
</dbReference>
<evidence type="ECO:0000313" key="3">
    <source>
        <dbReference type="EMBL" id="PVD38808.1"/>
    </source>
</evidence>
<dbReference type="OMA" id="MNEKACV"/>
<dbReference type="EMBL" id="PZQS01000001">
    <property type="protein sequence ID" value="PVD38808.1"/>
    <property type="molecule type" value="Genomic_DNA"/>
</dbReference>
<feature type="compositionally biased region" description="Polar residues" evidence="1">
    <location>
        <begin position="264"/>
        <end position="273"/>
    </location>
</feature>
<organism evidence="3 4">
    <name type="scientific">Pomacea canaliculata</name>
    <name type="common">Golden apple snail</name>
    <dbReference type="NCBI Taxonomy" id="400727"/>
    <lineage>
        <taxon>Eukaryota</taxon>
        <taxon>Metazoa</taxon>
        <taxon>Spiralia</taxon>
        <taxon>Lophotrochozoa</taxon>
        <taxon>Mollusca</taxon>
        <taxon>Gastropoda</taxon>
        <taxon>Caenogastropoda</taxon>
        <taxon>Architaenioglossa</taxon>
        <taxon>Ampullarioidea</taxon>
        <taxon>Ampullariidae</taxon>
        <taxon>Pomacea</taxon>
    </lineage>
</organism>
<dbReference type="PANTHER" id="PTHR13452">
    <property type="entry name" value="THUMP DOMAIN CONTAINING PROTEIN 1-RELATED"/>
    <property type="match status" value="1"/>
</dbReference>
<proteinExistence type="predicted"/>
<feature type="compositionally biased region" description="Basic and acidic residues" evidence="1">
    <location>
        <begin position="372"/>
        <end position="402"/>
    </location>
</feature>
<evidence type="ECO:0000313" key="4">
    <source>
        <dbReference type="Proteomes" id="UP000245119"/>
    </source>
</evidence>
<protein>
    <recommendedName>
        <fullName evidence="2">THUMP domain-containing protein</fullName>
    </recommendedName>
</protein>
<evidence type="ECO:0000256" key="1">
    <source>
        <dbReference type="SAM" id="MobiDB-lite"/>
    </source>
</evidence>
<feature type="compositionally biased region" description="Polar residues" evidence="1">
    <location>
        <begin position="312"/>
        <end position="323"/>
    </location>
</feature>
<dbReference type="PANTHER" id="PTHR13452:SF10">
    <property type="entry name" value="THUMP DOMAIN-CONTAINING PROTEIN 1"/>
    <property type="match status" value="1"/>
</dbReference>
<feature type="region of interest" description="Disordered" evidence="1">
    <location>
        <begin position="337"/>
        <end position="402"/>
    </location>
</feature>
<dbReference type="AlphaFoldDB" id="A0A2T7PZG7"/>
<evidence type="ECO:0000259" key="2">
    <source>
        <dbReference type="Pfam" id="PF02926"/>
    </source>
</evidence>
<name>A0A2T7PZG7_POMCA</name>
<dbReference type="STRING" id="400727.A0A2T7PZG7"/>
<feature type="compositionally biased region" description="Basic and acidic residues" evidence="1">
    <location>
        <begin position="337"/>
        <end position="347"/>
    </location>
</feature>
<comment type="caution">
    <text evidence="3">The sequence shown here is derived from an EMBL/GenBank/DDBJ whole genome shotgun (WGS) entry which is preliminary data.</text>
</comment>
<feature type="compositionally biased region" description="Polar residues" evidence="1">
    <location>
        <begin position="280"/>
        <end position="295"/>
    </location>
</feature>
<accession>A0A2T7PZG7</accession>
<dbReference type="InterPro" id="IPR040183">
    <property type="entry name" value="THUMPD1-like"/>
</dbReference>
<dbReference type="GO" id="GO:0006400">
    <property type="term" value="P:tRNA modification"/>
    <property type="evidence" value="ECO:0007669"/>
    <property type="project" value="InterPro"/>
</dbReference>
<reference evidence="3 4" key="1">
    <citation type="submission" date="2018-04" db="EMBL/GenBank/DDBJ databases">
        <title>The genome of golden apple snail Pomacea canaliculata provides insight into stress tolerance and invasive adaptation.</title>
        <authorList>
            <person name="Liu C."/>
            <person name="Liu B."/>
            <person name="Ren Y."/>
            <person name="Zhang Y."/>
            <person name="Wang H."/>
            <person name="Li S."/>
            <person name="Jiang F."/>
            <person name="Yin L."/>
            <person name="Zhang G."/>
            <person name="Qian W."/>
            <person name="Fan W."/>
        </authorList>
    </citation>
    <scope>NUCLEOTIDE SEQUENCE [LARGE SCALE GENOMIC DNA]</scope>
    <source>
        <strain evidence="3">SZHN2017</strain>
        <tissue evidence="3">Muscle</tissue>
    </source>
</reference>
<dbReference type="CDD" id="cd11717">
    <property type="entry name" value="THUMP_THUMPD1_like"/>
    <property type="match status" value="1"/>
</dbReference>
<dbReference type="Pfam" id="PF02926">
    <property type="entry name" value="THUMP"/>
    <property type="match status" value="1"/>
</dbReference>
<dbReference type="Proteomes" id="UP000245119">
    <property type="component" value="Linkage Group LG1"/>
</dbReference>
<sequence>MSQSDQKKRKKSWYKRQAFLNKRVKTGHRLEAGQKGFIITCNEHEKDAVREAYNILNEYAEKLYGPEESKQVVNTSYDDNEEEDIEKAIANEVQNLKAVEQSDRRFQNCQTGAKNCIFIKTTLEDPVQLAYAIFSDMQKTKIRKARYALRLLPVVGTCKANMSSVETLATEVLAPYFTDTKFEITYTINFKARNNSGLGRETVISVLRKIITESFPSVLTRYTTTSPYLTIMAEVMCGVCCIAVAKDFAVFRKYNLVEVASERPTASDQTDNMSGKPDSESTNNMSASGGNNTNIEARAKSNDDTSPVKAGSISTQQKGNSNEGGILVIGETMSIKPDHTSAVKDNDIGENMSIKPGVESTNDVSVIVDNNMRGKPEIQSDDEGRGKELRRDDSNEVHSEEQ</sequence>
<feature type="domain" description="THUMP" evidence="2">
    <location>
        <begin position="160"/>
        <end position="244"/>
    </location>
</feature>
<dbReference type="Gene3D" id="3.30.2300.10">
    <property type="entry name" value="THUMP superfamily"/>
    <property type="match status" value="1"/>
</dbReference>
<keyword evidence="4" id="KW-1185">Reference proteome</keyword>